<dbReference type="FunFam" id="2.40.128.180:FF:000001">
    <property type="entry name" value="Fas apoptotic inhibitory molecule 1"/>
    <property type="match status" value="1"/>
</dbReference>
<dbReference type="PANTHER" id="PTHR13088:SF3">
    <property type="entry name" value="FAS APOPTOTIC INHIBITORY MOLECULE 1"/>
    <property type="match status" value="1"/>
</dbReference>
<gene>
    <name evidence="1" type="ORF">CUNI_LOCUS6529</name>
</gene>
<dbReference type="PANTHER" id="PTHR13088">
    <property type="entry name" value="FAS APOPTOTIC INHIBITORY MOLECULE FAIM"/>
    <property type="match status" value="1"/>
</dbReference>
<evidence type="ECO:0000313" key="1">
    <source>
        <dbReference type="EMBL" id="CAG5120971.1"/>
    </source>
</evidence>
<dbReference type="Proteomes" id="UP000678393">
    <property type="component" value="Unassembled WGS sequence"/>
</dbReference>
<dbReference type="AlphaFoldDB" id="A0A8S3Z0U9"/>
<organism evidence="1 2">
    <name type="scientific">Candidula unifasciata</name>
    <dbReference type="NCBI Taxonomy" id="100452"/>
    <lineage>
        <taxon>Eukaryota</taxon>
        <taxon>Metazoa</taxon>
        <taxon>Spiralia</taxon>
        <taxon>Lophotrochozoa</taxon>
        <taxon>Mollusca</taxon>
        <taxon>Gastropoda</taxon>
        <taxon>Heterobranchia</taxon>
        <taxon>Euthyneura</taxon>
        <taxon>Panpulmonata</taxon>
        <taxon>Eupulmonata</taxon>
        <taxon>Stylommatophora</taxon>
        <taxon>Helicina</taxon>
        <taxon>Helicoidea</taxon>
        <taxon>Geomitridae</taxon>
        <taxon>Candidula</taxon>
    </lineage>
</organism>
<sequence>MSDLVGVWDVTLSDGIHKVEFEHGTTSGKRVIRVDGKEIYRQDWMFKLVGRENFQVGKAKCCISIDTAGGFAYEYTLSVNGKSLRKFHENQSKIMKTWVLYIAGADTRVVLEKDTLDVWVNGKKVDTTGEFVDDGTETHFEIGNHSAFIKATTTGKRRDGIVHQLFVDETEIPLAKE</sequence>
<dbReference type="Gene3D" id="2.40.128.180">
    <property type="match status" value="2"/>
</dbReference>
<protein>
    <recommendedName>
        <fullName evidence="3">Fas apoptotic inhibitory molecule</fullName>
    </recommendedName>
</protein>
<proteinExistence type="predicted"/>
<accession>A0A8S3Z0U9</accession>
<evidence type="ECO:0000313" key="2">
    <source>
        <dbReference type="Proteomes" id="UP000678393"/>
    </source>
</evidence>
<comment type="caution">
    <text evidence="1">The sequence shown here is derived from an EMBL/GenBank/DDBJ whole genome shotgun (WGS) entry which is preliminary data.</text>
</comment>
<evidence type="ECO:0008006" key="3">
    <source>
        <dbReference type="Google" id="ProtNLM"/>
    </source>
</evidence>
<dbReference type="Pfam" id="PF06905">
    <property type="entry name" value="FAIM1"/>
    <property type="match status" value="1"/>
</dbReference>
<dbReference type="GO" id="GO:1902042">
    <property type="term" value="P:negative regulation of extrinsic apoptotic signaling pathway via death domain receptors"/>
    <property type="evidence" value="ECO:0007669"/>
    <property type="project" value="TreeGrafter"/>
</dbReference>
<dbReference type="OrthoDB" id="6262731at2759"/>
<dbReference type="EMBL" id="CAJHNH020001001">
    <property type="protein sequence ID" value="CAG5120971.1"/>
    <property type="molecule type" value="Genomic_DNA"/>
</dbReference>
<dbReference type="InterPro" id="IPR038513">
    <property type="entry name" value="FAIM1_dom_sf"/>
</dbReference>
<keyword evidence="2" id="KW-1185">Reference proteome</keyword>
<dbReference type="InterPro" id="IPR010695">
    <property type="entry name" value="FAIM1"/>
</dbReference>
<name>A0A8S3Z0U9_9EUPU</name>
<reference evidence="1" key="1">
    <citation type="submission" date="2021-04" db="EMBL/GenBank/DDBJ databases">
        <authorList>
            <consortium name="Molecular Ecology Group"/>
        </authorList>
    </citation>
    <scope>NUCLEOTIDE SEQUENCE</scope>
</reference>